<sequence length="727" mass="79260">MTLLRAPGRNDTGAVVYVPDLGPQRGYFREWRCRDTHFTTSVTITVTKGFATGRIFIVSGSQPSGPSLATSFPGAGCSARDAAGTRPHCREVSWRSLAVRWRTCLLAALSVEACAVLGCRYASATNILNDAGTSTTSKARSHLGSKAVGHDVDSRYGKAAVDMAVCYDGDITAARKAHPGRGNFRHVGYTRRFRGPGASLLVGPCSPWAPACEQQVHCVTACHGVRERLGGASEGYCIRPGARATYRSLGQELRDAVLQPLAQWAACNKKLRQNGALDIKEAEYLVSKFHSPGMMRLLVDVCGAMQLPGRTKLPSFTKVSGKQQQAASVTTSLDCSPILPHFFHPNECTWFWQEILPALRECLEGIQRALDAGLRNDIALCKSLLQAHQAASFKQALGLYEWLALHSHGEAFQQDARKAAKETKAQAAMIATWNVELKATGDSDAPSGPYTMLRLMASHGLHVIALQELNDPVKVQAMLDKARDAGLVGYTLYMPDDDVMVKSGYLTARRGQKGGFLCLDGHVKVLKCWSDSLVRVMTPKDLEELSEVEAKKPEKPEKPDAYMTAGSNIVDMAVMLVGGQPTLFLSCHLAATCKVQRVIQTRAIGQLHRKLLEEHPELASMPTVMMGDFNTTDPDLIGWEKATMKADCAKSLPMKDEHVDHLYLWCPTTPSSIPQGVWLTEAETIAASIGTQLASPVISEEKKAQRAKREKARLLTEGKNEAWHQLG</sequence>
<dbReference type="SUPFAM" id="SSF56219">
    <property type="entry name" value="DNase I-like"/>
    <property type="match status" value="1"/>
</dbReference>
<protein>
    <recommendedName>
        <fullName evidence="4">Endonuclease/exonuclease/phosphatase domain-containing protein</fullName>
    </recommendedName>
</protein>
<organism evidence="2 3">
    <name type="scientific">Haematococcus lacustris</name>
    <name type="common">Green alga</name>
    <name type="synonym">Haematococcus pluvialis</name>
    <dbReference type="NCBI Taxonomy" id="44745"/>
    <lineage>
        <taxon>Eukaryota</taxon>
        <taxon>Viridiplantae</taxon>
        <taxon>Chlorophyta</taxon>
        <taxon>core chlorophytes</taxon>
        <taxon>Chlorophyceae</taxon>
        <taxon>CS clade</taxon>
        <taxon>Chlamydomonadales</taxon>
        <taxon>Haematococcaceae</taxon>
        <taxon>Haematococcus</taxon>
    </lineage>
</organism>
<feature type="non-terminal residue" evidence="2">
    <location>
        <position position="727"/>
    </location>
</feature>
<evidence type="ECO:0000313" key="2">
    <source>
        <dbReference type="EMBL" id="GFH09129.1"/>
    </source>
</evidence>
<evidence type="ECO:0008006" key="4">
    <source>
        <dbReference type="Google" id="ProtNLM"/>
    </source>
</evidence>
<feature type="region of interest" description="Disordered" evidence="1">
    <location>
        <begin position="700"/>
        <end position="727"/>
    </location>
</feature>
<dbReference type="InterPro" id="IPR036691">
    <property type="entry name" value="Endo/exonu/phosph_ase_sf"/>
</dbReference>
<comment type="caution">
    <text evidence="2">The sequence shown here is derived from an EMBL/GenBank/DDBJ whole genome shotgun (WGS) entry which is preliminary data.</text>
</comment>
<reference evidence="2 3" key="1">
    <citation type="submission" date="2020-02" db="EMBL/GenBank/DDBJ databases">
        <title>Draft genome sequence of Haematococcus lacustris strain NIES-144.</title>
        <authorList>
            <person name="Morimoto D."/>
            <person name="Nakagawa S."/>
            <person name="Yoshida T."/>
            <person name="Sawayama S."/>
        </authorList>
    </citation>
    <scope>NUCLEOTIDE SEQUENCE [LARGE SCALE GENOMIC DNA]</scope>
    <source>
        <strain evidence="2 3">NIES-144</strain>
    </source>
</reference>
<proteinExistence type="predicted"/>
<gene>
    <name evidence="2" type="ORF">HaLaN_04219</name>
</gene>
<evidence type="ECO:0000313" key="3">
    <source>
        <dbReference type="Proteomes" id="UP000485058"/>
    </source>
</evidence>
<dbReference type="Gene3D" id="3.60.10.10">
    <property type="entry name" value="Endonuclease/exonuclease/phosphatase"/>
    <property type="match status" value="1"/>
</dbReference>
<dbReference type="EMBL" id="BLLF01000211">
    <property type="protein sequence ID" value="GFH09129.1"/>
    <property type="molecule type" value="Genomic_DNA"/>
</dbReference>
<dbReference type="Proteomes" id="UP000485058">
    <property type="component" value="Unassembled WGS sequence"/>
</dbReference>
<dbReference type="AlphaFoldDB" id="A0A699YS63"/>
<keyword evidence="3" id="KW-1185">Reference proteome</keyword>
<feature type="compositionally biased region" description="Basic and acidic residues" evidence="1">
    <location>
        <begin position="712"/>
        <end position="727"/>
    </location>
</feature>
<accession>A0A699YS63</accession>
<evidence type="ECO:0000256" key="1">
    <source>
        <dbReference type="SAM" id="MobiDB-lite"/>
    </source>
</evidence>
<name>A0A699YS63_HAELA</name>